<keyword evidence="2" id="KW-1185">Reference proteome</keyword>
<dbReference type="RefSeq" id="WP_119319744.1">
    <property type="nucleotide sequence ID" value="NZ_AP025739.1"/>
</dbReference>
<evidence type="ECO:0000313" key="2">
    <source>
        <dbReference type="Proteomes" id="UP000287394"/>
    </source>
</evidence>
<reference evidence="1 2" key="1">
    <citation type="journal article" date="2019" name="Int. J. Syst. Evol. Microbiol.">
        <title>Capsulimonas corticalis gen. nov., sp. nov., an aerobic capsulated bacterium, of a novel bacterial order, Capsulimonadales ord. nov., of the class Armatimonadia of the phylum Armatimonadetes.</title>
        <authorList>
            <person name="Li J."/>
            <person name="Kudo C."/>
            <person name="Tonouchi A."/>
        </authorList>
    </citation>
    <scope>NUCLEOTIDE SEQUENCE [LARGE SCALE GENOMIC DNA]</scope>
    <source>
        <strain evidence="1 2">AX-7</strain>
    </source>
</reference>
<name>A0A402CQP1_9BACT</name>
<proteinExistence type="predicted"/>
<organism evidence="1 2">
    <name type="scientific">Capsulimonas corticalis</name>
    <dbReference type="NCBI Taxonomy" id="2219043"/>
    <lineage>
        <taxon>Bacteria</taxon>
        <taxon>Bacillati</taxon>
        <taxon>Armatimonadota</taxon>
        <taxon>Armatimonadia</taxon>
        <taxon>Capsulimonadales</taxon>
        <taxon>Capsulimonadaceae</taxon>
        <taxon>Capsulimonas</taxon>
    </lineage>
</organism>
<dbReference type="OrthoDB" id="282317at2"/>
<accession>A0A402CQP1</accession>
<evidence type="ECO:0000313" key="1">
    <source>
        <dbReference type="EMBL" id="BDI34374.1"/>
    </source>
</evidence>
<dbReference type="AlphaFoldDB" id="A0A402CQP1"/>
<sequence>MTITLTPELEKAIEERAQREGTTPENVALQGLRSLFVANHHTPEEILSLAAQVYAGLSENDRDDVEKIATGRTPFFGERSIQ</sequence>
<dbReference type="KEGG" id="ccot:CCAX7_64250"/>
<dbReference type="EMBL" id="AP025739">
    <property type="protein sequence ID" value="BDI34374.1"/>
    <property type="molecule type" value="Genomic_DNA"/>
</dbReference>
<protein>
    <submittedName>
        <fullName evidence="1">Uncharacterized protein</fullName>
    </submittedName>
</protein>
<dbReference type="Proteomes" id="UP000287394">
    <property type="component" value="Chromosome"/>
</dbReference>
<gene>
    <name evidence="1" type="ORF">CCAX7_64250</name>
</gene>